<evidence type="ECO:0000256" key="1">
    <source>
        <dbReference type="ARBA" id="ARBA00018672"/>
    </source>
</evidence>
<dbReference type="InterPro" id="IPR001789">
    <property type="entry name" value="Sig_transdc_resp-reg_receiver"/>
</dbReference>
<keyword evidence="3" id="KW-0597">Phosphoprotein</keyword>
<evidence type="ECO:0000259" key="4">
    <source>
        <dbReference type="PROSITE" id="PS50110"/>
    </source>
</evidence>
<comment type="function">
    <text evidence="2">May play the central regulatory role in sporulation. It may be an element of the effector pathway responsible for the activation of sporulation genes in response to nutritional stress. Spo0A may act in concert with spo0H (a sigma factor) to control the expression of some genes that are critical to the sporulation process.</text>
</comment>
<dbReference type="STRING" id="460384.SAMN05216313_102344"/>
<dbReference type="RefSeq" id="WP_092360924.1">
    <property type="nucleotide sequence ID" value="NZ_DAINWJ010000492.1"/>
</dbReference>
<dbReference type="InterPro" id="IPR007492">
    <property type="entry name" value="LytTR_DNA-bd_dom"/>
</dbReference>
<feature type="domain" description="HTH LytTR-type" evidence="5">
    <location>
        <begin position="131"/>
        <end position="231"/>
    </location>
</feature>
<keyword evidence="7" id="KW-1185">Reference proteome</keyword>
<dbReference type="PROSITE" id="PS50110">
    <property type="entry name" value="RESPONSE_REGULATORY"/>
    <property type="match status" value="1"/>
</dbReference>
<gene>
    <name evidence="6" type="ORF">SAMN05216313_102344</name>
</gene>
<dbReference type="SMART" id="SM00850">
    <property type="entry name" value="LytTR"/>
    <property type="match status" value="1"/>
</dbReference>
<dbReference type="Pfam" id="PF00072">
    <property type="entry name" value="Response_reg"/>
    <property type="match status" value="1"/>
</dbReference>
<evidence type="ECO:0000313" key="6">
    <source>
        <dbReference type="EMBL" id="SET15502.1"/>
    </source>
</evidence>
<dbReference type="PANTHER" id="PTHR37299">
    <property type="entry name" value="TRANSCRIPTIONAL REGULATOR-RELATED"/>
    <property type="match status" value="1"/>
</dbReference>
<dbReference type="SUPFAM" id="SSF52172">
    <property type="entry name" value="CheY-like"/>
    <property type="match status" value="1"/>
</dbReference>
<evidence type="ECO:0000259" key="5">
    <source>
        <dbReference type="PROSITE" id="PS50930"/>
    </source>
</evidence>
<evidence type="ECO:0000256" key="2">
    <source>
        <dbReference type="ARBA" id="ARBA00024867"/>
    </source>
</evidence>
<organism evidence="6 7">
    <name type="scientific">Enterocloster lavalensis</name>
    <dbReference type="NCBI Taxonomy" id="460384"/>
    <lineage>
        <taxon>Bacteria</taxon>
        <taxon>Bacillati</taxon>
        <taxon>Bacillota</taxon>
        <taxon>Clostridia</taxon>
        <taxon>Lachnospirales</taxon>
        <taxon>Lachnospiraceae</taxon>
        <taxon>Enterocloster</taxon>
    </lineage>
</organism>
<dbReference type="GeneID" id="93277296"/>
<dbReference type="SMART" id="SM00448">
    <property type="entry name" value="REC"/>
    <property type="match status" value="1"/>
</dbReference>
<dbReference type="Gene3D" id="2.40.50.1020">
    <property type="entry name" value="LytTr DNA-binding domain"/>
    <property type="match status" value="1"/>
</dbReference>
<dbReference type="Gene3D" id="3.40.50.2300">
    <property type="match status" value="1"/>
</dbReference>
<dbReference type="InterPro" id="IPR011006">
    <property type="entry name" value="CheY-like_superfamily"/>
</dbReference>
<dbReference type="GO" id="GO:0000156">
    <property type="term" value="F:phosphorelay response regulator activity"/>
    <property type="evidence" value="ECO:0007669"/>
    <property type="project" value="InterPro"/>
</dbReference>
<accession>A0A1I0C8E2</accession>
<name>A0A1I0C8E2_9FIRM</name>
<dbReference type="Pfam" id="PF04397">
    <property type="entry name" value="LytTR"/>
    <property type="match status" value="1"/>
</dbReference>
<dbReference type="EMBL" id="FOIM01000002">
    <property type="protein sequence ID" value="SET15502.1"/>
    <property type="molecule type" value="Genomic_DNA"/>
</dbReference>
<dbReference type="GO" id="GO:0003677">
    <property type="term" value="F:DNA binding"/>
    <property type="evidence" value="ECO:0007669"/>
    <property type="project" value="InterPro"/>
</dbReference>
<feature type="modified residue" description="4-aspartylphosphate" evidence="3">
    <location>
        <position position="57"/>
    </location>
</feature>
<dbReference type="AlphaFoldDB" id="A0A1I0C8E2"/>
<sequence length="244" mass="28920">MNIAIIDDSVEEARQLSGYVQTYFHSVHILQRTELFTAAADFLQVWKKDSYQLVFIDIYLGQETLGLEIAEQIRREDESCIIIFTTTSSDFALKGYEVRALDYLLKPIGYDRFCRAMEYAHRELENTGRYIEVKVSRIMVKILLDDICYADYSNHYIQIHTPRRMYRTYMRFEDFSRLLLCYPQFLCCYRNCIINMDRVVEMERNEFLLASGDRIPISRSMRLAIHQQYADYQFKHLHDGISGG</sequence>
<dbReference type="PANTHER" id="PTHR37299:SF1">
    <property type="entry name" value="STAGE 0 SPORULATION PROTEIN A HOMOLOG"/>
    <property type="match status" value="1"/>
</dbReference>
<dbReference type="InterPro" id="IPR046947">
    <property type="entry name" value="LytR-like"/>
</dbReference>
<evidence type="ECO:0000256" key="3">
    <source>
        <dbReference type="PROSITE-ProRule" id="PRU00169"/>
    </source>
</evidence>
<feature type="domain" description="Response regulatory" evidence="4">
    <location>
        <begin position="2"/>
        <end position="121"/>
    </location>
</feature>
<dbReference type="PROSITE" id="PS50930">
    <property type="entry name" value="HTH_LYTTR"/>
    <property type="match status" value="1"/>
</dbReference>
<reference evidence="7" key="1">
    <citation type="submission" date="2016-10" db="EMBL/GenBank/DDBJ databases">
        <authorList>
            <person name="Varghese N."/>
            <person name="Submissions S."/>
        </authorList>
    </citation>
    <scope>NUCLEOTIDE SEQUENCE [LARGE SCALE GENOMIC DNA]</scope>
    <source>
        <strain evidence="7">NLAE-zl-G277</strain>
    </source>
</reference>
<dbReference type="Proteomes" id="UP000198508">
    <property type="component" value="Unassembled WGS sequence"/>
</dbReference>
<protein>
    <recommendedName>
        <fullName evidence="1">Stage 0 sporulation protein A homolog</fullName>
    </recommendedName>
</protein>
<evidence type="ECO:0000313" key="7">
    <source>
        <dbReference type="Proteomes" id="UP000198508"/>
    </source>
</evidence>
<proteinExistence type="predicted"/>